<gene>
    <name evidence="1" type="ORF">M9H77_10049</name>
</gene>
<reference evidence="2" key="1">
    <citation type="journal article" date="2023" name="Nat. Plants">
        <title>Single-cell RNA sequencing provides a high-resolution roadmap for understanding the multicellular compartmentation of specialized metabolism.</title>
        <authorList>
            <person name="Sun S."/>
            <person name="Shen X."/>
            <person name="Li Y."/>
            <person name="Li Y."/>
            <person name="Wang S."/>
            <person name="Li R."/>
            <person name="Zhang H."/>
            <person name="Shen G."/>
            <person name="Guo B."/>
            <person name="Wei J."/>
            <person name="Xu J."/>
            <person name="St-Pierre B."/>
            <person name="Chen S."/>
            <person name="Sun C."/>
        </authorList>
    </citation>
    <scope>NUCLEOTIDE SEQUENCE [LARGE SCALE GENOMIC DNA]</scope>
</reference>
<comment type="caution">
    <text evidence="1">The sequence shown here is derived from an EMBL/GenBank/DDBJ whole genome shotgun (WGS) entry which is preliminary data.</text>
</comment>
<dbReference type="Proteomes" id="UP001060085">
    <property type="component" value="Linkage Group LG02"/>
</dbReference>
<evidence type="ECO:0000313" key="1">
    <source>
        <dbReference type="EMBL" id="KAI5679099.1"/>
    </source>
</evidence>
<sequence>MGIGFSRTSTSKKTLVMSFHDSKKWTDHLDNSTNTNKLMVVDFFASWCGPCRKMEPIFNELAERYTDIEFIRINVDELKDVAREFGIESMPTFIMLRSGKEIDKVVGANRNKLEKMIEKHRG</sequence>
<protein>
    <submittedName>
        <fullName evidence="1">Uncharacterized protein</fullName>
    </submittedName>
</protein>
<dbReference type="EMBL" id="CM044702">
    <property type="protein sequence ID" value="KAI5679099.1"/>
    <property type="molecule type" value="Genomic_DNA"/>
</dbReference>
<organism evidence="1 2">
    <name type="scientific">Catharanthus roseus</name>
    <name type="common">Madagascar periwinkle</name>
    <name type="synonym">Vinca rosea</name>
    <dbReference type="NCBI Taxonomy" id="4058"/>
    <lineage>
        <taxon>Eukaryota</taxon>
        <taxon>Viridiplantae</taxon>
        <taxon>Streptophyta</taxon>
        <taxon>Embryophyta</taxon>
        <taxon>Tracheophyta</taxon>
        <taxon>Spermatophyta</taxon>
        <taxon>Magnoliopsida</taxon>
        <taxon>eudicotyledons</taxon>
        <taxon>Gunneridae</taxon>
        <taxon>Pentapetalae</taxon>
        <taxon>asterids</taxon>
        <taxon>lamiids</taxon>
        <taxon>Gentianales</taxon>
        <taxon>Apocynaceae</taxon>
        <taxon>Rauvolfioideae</taxon>
        <taxon>Vinceae</taxon>
        <taxon>Catharanthinae</taxon>
        <taxon>Catharanthus</taxon>
    </lineage>
</organism>
<evidence type="ECO:0000313" key="2">
    <source>
        <dbReference type="Proteomes" id="UP001060085"/>
    </source>
</evidence>
<accession>A0ACC0C2D0</accession>
<name>A0ACC0C2D0_CATRO</name>
<proteinExistence type="predicted"/>
<keyword evidence="2" id="KW-1185">Reference proteome</keyword>